<dbReference type="Gene3D" id="2.10.260.10">
    <property type="match status" value="1"/>
</dbReference>
<dbReference type="PANTHER" id="PTHR40516:SF1">
    <property type="entry name" value="ANTITOXIN CHPS-RELATED"/>
    <property type="match status" value="1"/>
</dbReference>
<evidence type="ECO:0000313" key="3">
    <source>
        <dbReference type="EMBL" id="RMA96190.1"/>
    </source>
</evidence>
<evidence type="ECO:0000313" key="4">
    <source>
        <dbReference type="Proteomes" id="UP000280842"/>
    </source>
</evidence>
<comment type="caution">
    <text evidence="3">The sequence shown here is derived from an EMBL/GenBank/DDBJ whole genome shotgun (WGS) entry which is preliminary data.</text>
</comment>
<dbReference type="Proteomes" id="UP000280842">
    <property type="component" value="Unassembled WGS sequence"/>
</dbReference>
<accession>A0A3M0BFU0</accession>
<dbReference type="SMART" id="SM00966">
    <property type="entry name" value="SpoVT_AbrB"/>
    <property type="match status" value="1"/>
</dbReference>
<reference evidence="3 4" key="1">
    <citation type="submission" date="2018-10" db="EMBL/GenBank/DDBJ databases">
        <title>Genomic Encyclopedia of Archaeal and Bacterial Type Strains, Phase II (KMG-II): from individual species to whole genera.</title>
        <authorList>
            <person name="Goeker M."/>
        </authorList>
    </citation>
    <scope>NUCLEOTIDE SEQUENCE [LARGE SCALE GENOMIC DNA]</scope>
    <source>
        <strain evidence="3 4">VM1</strain>
    </source>
</reference>
<dbReference type="InterPro" id="IPR037914">
    <property type="entry name" value="SpoVT-AbrB_sf"/>
</dbReference>
<evidence type="ECO:0000256" key="1">
    <source>
        <dbReference type="PROSITE-ProRule" id="PRU01076"/>
    </source>
</evidence>
<dbReference type="Pfam" id="PF04014">
    <property type="entry name" value="MazE_antitoxin"/>
    <property type="match status" value="1"/>
</dbReference>
<organism evidence="3 4">
    <name type="scientific">Hydrogenothermus marinus</name>
    <dbReference type="NCBI Taxonomy" id="133270"/>
    <lineage>
        <taxon>Bacteria</taxon>
        <taxon>Pseudomonadati</taxon>
        <taxon>Aquificota</taxon>
        <taxon>Aquificia</taxon>
        <taxon>Aquificales</taxon>
        <taxon>Hydrogenothermaceae</taxon>
        <taxon>Hydrogenothermus</taxon>
    </lineage>
</organism>
<keyword evidence="1" id="KW-0238">DNA-binding</keyword>
<dbReference type="EMBL" id="REFO01000012">
    <property type="protein sequence ID" value="RMA96190.1"/>
    <property type="molecule type" value="Genomic_DNA"/>
</dbReference>
<protein>
    <submittedName>
        <fullName evidence="3">Antitoxin MazE</fullName>
    </submittedName>
</protein>
<proteinExistence type="predicted"/>
<feature type="domain" description="SpoVT-AbrB" evidence="2">
    <location>
        <begin position="2"/>
        <end position="47"/>
    </location>
</feature>
<dbReference type="GO" id="GO:0097351">
    <property type="term" value="F:toxin sequestering activity"/>
    <property type="evidence" value="ECO:0007669"/>
    <property type="project" value="InterPro"/>
</dbReference>
<dbReference type="PANTHER" id="PTHR40516">
    <property type="entry name" value="ANTITOXIN CHPS-RELATED"/>
    <property type="match status" value="1"/>
</dbReference>
<dbReference type="AlphaFoldDB" id="A0A3M0BFU0"/>
<sequence length="79" mass="9378">MLAINKWGNSQGIRIPKKYLEELGLKIGDKVELKIEDGKLVIYPTKQKRKPKLDINELFKEKYKENQEYDWGKVGKEVW</sequence>
<dbReference type="SUPFAM" id="SSF89447">
    <property type="entry name" value="AbrB/MazE/MraZ-like"/>
    <property type="match status" value="1"/>
</dbReference>
<dbReference type="RefSeq" id="WP_211325067.1">
    <property type="nucleotide sequence ID" value="NZ_REFO01000012.1"/>
</dbReference>
<name>A0A3M0BFU0_9AQUI</name>
<dbReference type="InterPro" id="IPR007159">
    <property type="entry name" value="SpoVT-AbrB_dom"/>
</dbReference>
<evidence type="ECO:0000259" key="2">
    <source>
        <dbReference type="PROSITE" id="PS51740"/>
    </source>
</evidence>
<dbReference type="InterPro" id="IPR039052">
    <property type="entry name" value="Antitox_PemI-like"/>
</dbReference>
<dbReference type="GO" id="GO:0003677">
    <property type="term" value="F:DNA binding"/>
    <property type="evidence" value="ECO:0007669"/>
    <property type="project" value="UniProtKB-UniRule"/>
</dbReference>
<dbReference type="PROSITE" id="PS51740">
    <property type="entry name" value="SPOVT_ABRB"/>
    <property type="match status" value="1"/>
</dbReference>
<keyword evidence="4" id="KW-1185">Reference proteome</keyword>
<gene>
    <name evidence="3" type="ORF">CLV39_1209</name>
</gene>